<sequence>MKRTSHPLLPALALGLAALATGLPAQASLSAGASTTDNLTSARQSFIDSATTLHRMSWTDAYGYPLATGTGGNYTFQPTISLTQADGNITQATGAISLANWVDGPGFDGPAATPAADLALNGYEDFDLHLGHGYTRIGLSIATGVGTKMTEVNAQGASFDFLAYDASHQLIGSATVTLPAGGAASTWVTLDASAPVALLQVRESGTRSIYDQYFGDVLLTNTAPVPEPTSAALLALGLVGLRLARRRLR</sequence>
<dbReference type="NCBIfam" id="TIGR02595">
    <property type="entry name" value="PEP_CTERM"/>
    <property type="match status" value="1"/>
</dbReference>
<evidence type="ECO:0000256" key="1">
    <source>
        <dbReference type="SAM" id="SignalP"/>
    </source>
</evidence>
<feature type="signal peptide" evidence="1">
    <location>
        <begin position="1"/>
        <end position="27"/>
    </location>
</feature>
<organism evidence="3 4">
    <name type="scientific">Roseateles paludis</name>
    <dbReference type="NCBI Taxonomy" id="3145238"/>
    <lineage>
        <taxon>Bacteria</taxon>
        <taxon>Pseudomonadati</taxon>
        <taxon>Pseudomonadota</taxon>
        <taxon>Betaproteobacteria</taxon>
        <taxon>Burkholderiales</taxon>
        <taxon>Sphaerotilaceae</taxon>
        <taxon>Roseateles</taxon>
    </lineage>
</organism>
<proteinExistence type="predicted"/>
<evidence type="ECO:0000259" key="2">
    <source>
        <dbReference type="Pfam" id="PF07589"/>
    </source>
</evidence>
<gene>
    <name evidence="3" type="ORF">ABDJ85_03960</name>
</gene>
<dbReference type="Proteomes" id="UP001495147">
    <property type="component" value="Unassembled WGS sequence"/>
</dbReference>
<keyword evidence="4" id="KW-1185">Reference proteome</keyword>
<evidence type="ECO:0000313" key="3">
    <source>
        <dbReference type="EMBL" id="MEO3690609.1"/>
    </source>
</evidence>
<dbReference type="Pfam" id="PF07589">
    <property type="entry name" value="PEP-CTERM"/>
    <property type="match status" value="1"/>
</dbReference>
<reference evidence="3 4" key="1">
    <citation type="submission" date="2024-05" db="EMBL/GenBank/DDBJ databases">
        <title>Roseateles sp. DJS-2-20 16S ribosomal RNA gene Genome sequencing and assembly.</title>
        <authorList>
            <person name="Woo H."/>
        </authorList>
    </citation>
    <scope>NUCLEOTIDE SEQUENCE [LARGE SCALE GENOMIC DNA]</scope>
    <source>
        <strain evidence="3 4">DJS-2-20</strain>
    </source>
</reference>
<feature type="chain" id="PRO_5045216482" evidence="1">
    <location>
        <begin position="28"/>
        <end position="249"/>
    </location>
</feature>
<comment type="caution">
    <text evidence="3">The sequence shown here is derived from an EMBL/GenBank/DDBJ whole genome shotgun (WGS) entry which is preliminary data.</text>
</comment>
<evidence type="ECO:0000313" key="4">
    <source>
        <dbReference type="Proteomes" id="UP001495147"/>
    </source>
</evidence>
<name>A0ABV0FZ42_9BURK</name>
<accession>A0ABV0FZ42</accession>
<feature type="domain" description="Ice-binding protein C-terminal" evidence="2">
    <location>
        <begin position="224"/>
        <end position="247"/>
    </location>
</feature>
<dbReference type="InterPro" id="IPR013424">
    <property type="entry name" value="Ice-binding_C"/>
</dbReference>
<protein>
    <submittedName>
        <fullName evidence="3">PEP-CTERM sorting domain-containing protein</fullName>
    </submittedName>
</protein>
<keyword evidence="1" id="KW-0732">Signal</keyword>
<dbReference type="EMBL" id="JBDPZD010000001">
    <property type="protein sequence ID" value="MEO3690609.1"/>
    <property type="molecule type" value="Genomic_DNA"/>
</dbReference>
<dbReference type="RefSeq" id="WP_347703434.1">
    <property type="nucleotide sequence ID" value="NZ_JBDPZD010000001.1"/>
</dbReference>